<dbReference type="Proteomes" id="UP001187415">
    <property type="component" value="Unassembled WGS sequence"/>
</dbReference>
<reference evidence="1" key="1">
    <citation type="submission" date="2023-07" db="EMBL/GenBank/DDBJ databases">
        <title>Chromosome-level Genome Assembly of Striped Snakehead (Channa striata).</title>
        <authorList>
            <person name="Liu H."/>
        </authorList>
    </citation>
    <scope>NUCLEOTIDE SEQUENCE</scope>
    <source>
        <strain evidence="1">Gz</strain>
        <tissue evidence="1">Muscle</tissue>
    </source>
</reference>
<sequence length="73" mass="8175">MSSQQLWGPRPVDALDLVRGDGGFLYMLRTGPSEDHVEMMVKRDIVEQCRTAATEDPAQILSRSLIFARLSLV</sequence>
<accession>A0AA88SBA7</accession>
<protein>
    <submittedName>
        <fullName evidence="1">Uncharacterized protein</fullName>
    </submittedName>
</protein>
<name>A0AA88SBA7_CHASR</name>
<organism evidence="1 2">
    <name type="scientific">Channa striata</name>
    <name type="common">Snakehead murrel</name>
    <name type="synonym">Ophicephalus striatus</name>
    <dbReference type="NCBI Taxonomy" id="64152"/>
    <lineage>
        <taxon>Eukaryota</taxon>
        <taxon>Metazoa</taxon>
        <taxon>Chordata</taxon>
        <taxon>Craniata</taxon>
        <taxon>Vertebrata</taxon>
        <taxon>Euteleostomi</taxon>
        <taxon>Actinopterygii</taxon>
        <taxon>Neopterygii</taxon>
        <taxon>Teleostei</taxon>
        <taxon>Neoteleostei</taxon>
        <taxon>Acanthomorphata</taxon>
        <taxon>Anabantaria</taxon>
        <taxon>Anabantiformes</taxon>
        <taxon>Channoidei</taxon>
        <taxon>Channidae</taxon>
        <taxon>Channa</taxon>
    </lineage>
</organism>
<evidence type="ECO:0000313" key="2">
    <source>
        <dbReference type="Proteomes" id="UP001187415"/>
    </source>
</evidence>
<keyword evidence="2" id="KW-1185">Reference proteome</keyword>
<dbReference type="EMBL" id="JAUPFM010000015">
    <property type="protein sequence ID" value="KAK2828118.1"/>
    <property type="molecule type" value="Genomic_DNA"/>
</dbReference>
<comment type="caution">
    <text evidence="1">The sequence shown here is derived from an EMBL/GenBank/DDBJ whole genome shotgun (WGS) entry which is preliminary data.</text>
</comment>
<gene>
    <name evidence="1" type="ORF">Q5P01_019152</name>
</gene>
<evidence type="ECO:0000313" key="1">
    <source>
        <dbReference type="EMBL" id="KAK2828118.1"/>
    </source>
</evidence>
<proteinExistence type="predicted"/>
<dbReference type="AlphaFoldDB" id="A0AA88SBA7"/>